<protein>
    <submittedName>
        <fullName evidence="9">FtsX-like permease family protein</fullName>
    </submittedName>
</protein>
<reference evidence="9 10" key="1">
    <citation type="submission" date="2018-11" db="EMBL/GenBank/DDBJ databases">
        <authorList>
            <person name="Zhou Z."/>
            <person name="Wang G."/>
        </authorList>
    </citation>
    <scope>NUCLEOTIDE SEQUENCE [LARGE SCALE GENOMIC DNA]</scope>
    <source>
        <strain evidence="9 10">KCTC52004</strain>
    </source>
</reference>
<evidence type="ECO:0000259" key="7">
    <source>
        <dbReference type="Pfam" id="PF02687"/>
    </source>
</evidence>
<feature type="transmembrane region" description="Helical" evidence="6">
    <location>
        <begin position="21"/>
        <end position="41"/>
    </location>
</feature>
<dbReference type="InterPro" id="IPR050250">
    <property type="entry name" value="Macrolide_Exporter_MacB"/>
</dbReference>
<evidence type="ECO:0000256" key="3">
    <source>
        <dbReference type="ARBA" id="ARBA00022692"/>
    </source>
</evidence>
<dbReference type="RefSeq" id="WP_124876682.1">
    <property type="nucleotide sequence ID" value="NZ_RQJO01000009.1"/>
</dbReference>
<evidence type="ECO:0000256" key="1">
    <source>
        <dbReference type="ARBA" id="ARBA00004651"/>
    </source>
</evidence>
<sequence>MLTNYIKIAWKVLLRHPFYTFITLFGISLTLTVLMVLTSFLDHLFGSHYPETKRDRSLYVMQMMQMDSGRTSRNSGPMSFRFLTEYAKSLKTAERVTICTFVNSSNAYVGSQKIKLNTKFTDADFWEVTDFEFLEGKPYNEQNIANSDQVVVITDDFKKHYFGNGTESVIGKDVEIENIHYRVIGVVKGSPVTRPFTYSDVFYPYTAPKSNYQRAGMRGGYVAILLAKKQSDLKTVQDEFQSHIARIPLPGVQEGFKYAILEVKSEPYLENFIGTLMDGNKGIKTVFFGIIAFIMLMLMGLPAINLVNVNVSRIMERASEIGIRKAFGAPVRTLMWQFIIENIFITFLGGGIALVLTLIIIQLINNSGMIAYADLTINVNVFLISLLVCLVFGLLSGVLPALRMSKLKIAEALKS</sequence>
<name>A0A3P1BN95_9BACT</name>
<dbReference type="InterPro" id="IPR003838">
    <property type="entry name" value="ABC3_permease_C"/>
</dbReference>
<keyword evidence="5 6" id="KW-0472">Membrane</keyword>
<dbReference type="AlphaFoldDB" id="A0A3P1BN95"/>
<gene>
    <name evidence="9" type="ORF">EHT25_18860</name>
</gene>
<dbReference type="EMBL" id="RQJO01000009">
    <property type="protein sequence ID" value="RRB02518.1"/>
    <property type="molecule type" value="Genomic_DNA"/>
</dbReference>
<evidence type="ECO:0000259" key="8">
    <source>
        <dbReference type="Pfam" id="PF12704"/>
    </source>
</evidence>
<feature type="transmembrane region" description="Helical" evidence="6">
    <location>
        <begin position="377"/>
        <end position="399"/>
    </location>
</feature>
<dbReference type="InterPro" id="IPR025857">
    <property type="entry name" value="MacB_PCD"/>
</dbReference>
<dbReference type="Pfam" id="PF02687">
    <property type="entry name" value="FtsX"/>
    <property type="match status" value="1"/>
</dbReference>
<dbReference type="PANTHER" id="PTHR30572">
    <property type="entry name" value="MEMBRANE COMPONENT OF TRANSPORTER-RELATED"/>
    <property type="match status" value="1"/>
</dbReference>
<feature type="domain" description="ABC3 transporter permease C-terminal" evidence="7">
    <location>
        <begin position="293"/>
        <end position="408"/>
    </location>
</feature>
<keyword evidence="4 6" id="KW-1133">Transmembrane helix</keyword>
<evidence type="ECO:0000256" key="5">
    <source>
        <dbReference type="ARBA" id="ARBA00023136"/>
    </source>
</evidence>
<dbReference type="GO" id="GO:0005886">
    <property type="term" value="C:plasma membrane"/>
    <property type="evidence" value="ECO:0007669"/>
    <property type="project" value="UniProtKB-SubCell"/>
</dbReference>
<dbReference type="GO" id="GO:0022857">
    <property type="term" value="F:transmembrane transporter activity"/>
    <property type="evidence" value="ECO:0007669"/>
    <property type="project" value="TreeGrafter"/>
</dbReference>
<comment type="caution">
    <text evidence="9">The sequence shown here is derived from an EMBL/GenBank/DDBJ whole genome shotgun (WGS) entry which is preliminary data.</text>
</comment>
<organism evidence="9 10">
    <name type="scientific">Larkinella rosea</name>
    <dbReference type="NCBI Taxonomy" id="2025312"/>
    <lineage>
        <taxon>Bacteria</taxon>
        <taxon>Pseudomonadati</taxon>
        <taxon>Bacteroidota</taxon>
        <taxon>Cytophagia</taxon>
        <taxon>Cytophagales</taxon>
        <taxon>Spirosomataceae</taxon>
        <taxon>Larkinella</taxon>
    </lineage>
</organism>
<dbReference type="OrthoDB" id="8740261at2"/>
<evidence type="ECO:0000256" key="4">
    <source>
        <dbReference type="ARBA" id="ARBA00022989"/>
    </source>
</evidence>
<feature type="domain" description="MacB-like periplasmic core" evidence="8">
    <location>
        <begin position="20"/>
        <end position="241"/>
    </location>
</feature>
<proteinExistence type="predicted"/>
<feature type="transmembrane region" description="Helical" evidence="6">
    <location>
        <begin position="342"/>
        <end position="365"/>
    </location>
</feature>
<evidence type="ECO:0000313" key="9">
    <source>
        <dbReference type="EMBL" id="RRB02518.1"/>
    </source>
</evidence>
<keyword evidence="3 6" id="KW-0812">Transmembrane</keyword>
<dbReference type="Proteomes" id="UP000271925">
    <property type="component" value="Unassembled WGS sequence"/>
</dbReference>
<evidence type="ECO:0000256" key="6">
    <source>
        <dbReference type="SAM" id="Phobius"/>
    </source>
</evidence>
<keyword evidence="2" id="KW-1003">Cell membrane</keyword>
<accession>A0A3P1BN95</accession>
<evidence type="ECO:0000256" key="2">
    <source>
        <dbReference type="ARBA" id="ARBA00022475"/>
    </source>
</evidence>
<comment type="subcellular location">
    <subcellularLocation>
        <location evidence="1">Cell membrane</location>
        <topology evidence="1">Multi-pass membrane protein</topology>
    </subcellularLocation>
</comment>
<dbReference type="Pfam" id="PF12704">
    <property type="entry name" value="MacB_PCD"/>
    <property type="match status" value="1"/>
</dbReference>
<feature type="transmembrane region" description="Helical" evidence="6">
    <location>
        <begin position="286"/>
        <end position="307"/>
    </location>
</feature>
<keyword evidence="10" id="KW-1185">Reference proteome</keyword>
<evidence type="ECO:0000313" key="10">
    <source>
        <dbReference type="Proteomes" id="UP000271925"/>
    </source>
</evidence>
<dbReference type="PANTHER" id="PTHR30572:SF18">
    <property type="entry name" value="ABC-TYPE MACROLIDE FAMILY EXPORT SYSTEM PERMEASE COMPONENT 2"/>
    <property type="match status" value="1"/>
</dbReference>